<organism evidence="2 3">
    <name type="scientific">Natrialba taiwanensis DSM 12281</name>
    <dbReference type="NCBI Taxonomy" id="1230458"/>
    <lineage>
        <taxon>Archaea</taxon>
        <taxon>Methanobacteriati</taxon>
        <taxon>Methanobacteriota</taxon>
        <taxon>Stenosarchaea group</taxon>
        <taxon>Halobacteria</taxon>
        <taxon>Halobacteriales</taxon>
        <taxon>Natrialbaceae</taxon>
        <taxon>Natrialba</taxon>
    </lineage>
</organism>
<dbReference type="Proteomes" id="UP000011648">
    <property type="component" value="Unassembled WGS sequence"/>
</dbReference>
<dbReference type="PATRIC" id="fig|1230458.4.peg.3170"/>
<evidence type="ECO:0000256" key="1">
    <source>
        <dbReference type="SAM" id="Phobius"/>
    </source>
</evidence>
<proteinExistence type="predicted"/>
<dbReference type="Pfam" id="PF24284">
    <property type="entry name" value="DUF7472"/>
    <property type="match status" value="1"/>
</dbReference>
<reference evidence="2 3" key="1">
    <citation type="journal article" date="2014" name="PLoS Genet.">
        <title>Phylogenetically driven sequencing of extremely halophilic archaea reveals strategies for static and dynamic osmo-response.</title>
        <authorList>
            <person name="Becker E.A."/>
            <person name="Seitzer P.M."/>
            <person name="Tritt A."/>
            <person name="Larsen D."/>
            <person name="Krusor M."/>
            <person name="Yao A.I."/>
            <person name="Wu D."/>
            <person name="Madern D."/>
            <person name="Eisen J.A."/>
            <person name="Darling A.E."/>
            <person name="Facciotti M.T."/>
        </authorList>
    </citation>
    <scope>NUCLEOTIDE SEQUENCE [LARGE SCALE GENOMIC DNA]</scope>
    <source>
        <strain evidence="2 3">DSM 12281</strain>
    </source>
</reference>
<keyword evidence="1" id="KW-1133">Transmembrane helix</keyword>
<feature type="transmembrane region" description="Helical" evidence="1">
    <location>
        <begin position="7"/>
        <end position="33"/>
    </location>
</feature>
<sequence length="86" mass="8851">MLEREKLIELVVAVSTVLLLLGAMVAIGVTYGGDDGVLTPDGARLLVGAIVGFILLVTSAGFGVAYALNDPEDGDGDNDFETQNAI</sequence>
<dbReference type="RefSeq" id="WP_006826797.1">
    <property type="nucleotide sequence ID" value="NZ_AOIL01000051.1"/>
</dbReference>
<name>L9ZPR6_9EURY</name>
<dbReference type="AlphaFoldDB" id="L9ZPR6"/>
<keyword evidence="3" id="KW-1185">Reference proteome</keyword>
<keyword evidence="1" id="KW-0472">Membrane</keyword>
<accession>L9ZPR6</accession>
<keyword evidence="1" id="KW-0812">Transmembrane</keyword>
<dbReference type="EMBL" id="AOIL01000051">
    <property type="protein sequence ID" value="ELY88364.1"/>
    <property type="molecule type" value="Genomic_DNA"/>
</dbReference>
<dbReference type="OrthoDB" id="170376at2157"/>
<protein>
    <submittedName>
        <fullName evidence="2">Uncharacterized protein</fullName>
    </submittedName>
</protein>
<dbReference type="InterPro" id="IPR055895">
    <property type="entry name" value="DUF7472"/>
</dbReference>
<evidence type="ECO:0000313" key="3">
    <source>
        <dbReference type="Proteomes" id="UP000011648"/>
    </source>
</evidence>
<comment type="caution">
    <text evidence="2">The sequence shown here is derived from an EMBL/GenBank/DDBJ whole genome shotgun (WGS) entry which is preliminary data.</text>
</comment>
<evidence type="ECO:0000313" key="2">
    <source>
        <dbReference type="EMBL" id="ELY88364.1"/>
    </source>
</evidence>
<feature type="transmembrane region" description="Helical" evidence="1">
    <location>
        <begin position="45"/>
        <end position="68"/>
    </location>
</feature>
<gene>
    <name evidence="2" type="ORF">C484_15662</name>
</gene>